<keyword evidence="5" id="KW-1185">Reference proteome</keyword>
<dbReference type="PROSITE" id="PS00061">
    <property type="entry name" value="ADH_SHORT"/>
    <property type="match status" value="1"/>
</dbReference>
<reference evidence="5" key="1">
    <citation type="journal article" date="2019" name="Int. J. Syst. Evol. Microbiol.">
        <title>The Global Catalogue of Microorganisms (GCM) 10K type strain sequencing project: providing services to taxonomists for standard genome sequencing and annotation.</title>
        <authorList>
            <consortium name="The Broad Institute Genomics Platform"/>
            <consortium name="The Broad Institute Genome Sequencing Center for Infectious Disease"/>
            <person name="Wu L."/>
            <person name="Ma J."/>
        </authorList>
    </citation>
    <scope>NUCLEOTIDE SEQUENCE [LARGE SCALE GENOMIC DNA]</scope>
    <source>
        <strain evidence="5">CCUG 63419</strain>
    </source>
</reference>
<dbReference type="PRINTS" id="PR00080">
    <property type="entry name" value="SDRFAMILY"/>
</dbReference>
<dbReference type="SUPFAM" id="SSF51735">
    <property type="entry name" value="NAD(P)-binding Rossmann-fold domains"/>
    <property type="match status" value="1"/>
</dbReference>
<dbReference type="Gene3D" id="3.40.50.720">
    <property type="entry name" value="NAD(P)-binding Rossmann-like Domain"/>
    <property type="match status" value="1"/>
</dbReference>
<sequence>MILITGCSSGIGHALALALHARGASVCATARRPETLGELAEKGILTLGLDVNSPNSIAALMAELAQRNITLTGLVNNAGYGLMGPLADISAADASQQFQTNVLSLLAMTQAVIPTMAAQGQGLVVNVGSVSGVLTTPFAGAYCATKAAVHSLSDALRMELAPLGIHVMVVQPGAIASSFGATASNTVEVRPGSLYAPLANAIMKRASASQQQATPAAVFAEQLAAAMLRRTPPAYIRLGKGGRALPLLARWLPLSLRDALLSRLFSLPKLKTLKK</sequence>
<evidence type="ECO:0000313" key="4">
    <source>
        <dbReference type="EMBL" id="MFD0950422.1"/>
    </source>
</evidence>
<dbReference type="Pfam" id="PF00106">
    <property type="entry name" value="adh_short"/>
    <property type="match status" value="1"/>
</dbReference>
<evidence type="ECO:0000256" key="2">
    <source>
        <dbReference type="ARBA" id="ARBA00023002"/>
    </source>
</evidence>
<organism evidence="4 5">
    <name type="scientific">Paraperlucidibaca wandonensis</name>
    <dbReference type="NCBI Taxonomy" id="1268273"/>
    <lineage>
        <taxon>Bacteria</taxon>
        <taxon>Pseudomonadati</taxon>
        <taxon>Pseudomonadota</taxon>
        <taxon>Gammaproteobacteria</taxon>
        <taxon>Moraxellales</taxon>
        <taxon>Moraxellaceae</taxon>
        <taxon>Paraperlucidibaca</taxon>
    </lineage>
</organism>
<dbReference type="EMBL" id="JBHTIT010000001">
    <property type="protein sequence ID" value="MFD0950422.1"/>
    <property type="molecule type" value="Genomic_DNA"/>
</dbReference>
<evidence type="ECO:0000313" key="5">
    <source>
        <dbReference type="Proteomes" id="UP001597044"/>
    </source>
</evidence>
<dbReference type="PRINTS" id="PR00081">
    <property type="entry name" value="GDHRDH"/>
</dbReference>
<dbReference type="InterPro" id="IPR002347">
    <property type="entry name" value="SDR_fam"/>
</dbReference>
<dbReference type="Proteomes" id="UP001597044">
    <property type="component" value="Unassembled WGS sequence"/>
</dbReference>
<comment type="similarity">
    <text evidence="1 3">Belongs to the short-chain dehydrogenases/reductases (SDR) family.</text>
</comment>
<dbReference type="PANTHER" id="PTHR44169">
    <property type="entry name" value="NADPH-DEPENDENT 1-ACYLDIHYDROXYACETONE PHOSPHATE REDUCTASE"/>
    <property type="match status" value="1"/>
</dbReference>
<keyword evidence="2" id="KW-0560">Oxidoreductase</keyword>
<name>A0ABW3HIF6_9GAMM</name>
<dbReference type="InterPro" id="IPR020904">
    <property type="entry name" value="Sc_DH/Rdtase_CS"/>
</dbReference>
<dbReference type="CDD" id="cd05374">
    <property type="entry name" value="17beta-HSD-like_SDR_c"/>
    <property type="match status" value="1"/>
</dbReference>
<protein>
    <submittedName>
        <fullName evidence="4">SDR family oxidoreductase</fullName>
    </submittedName>
</protein>
<comment type="caution">
    <text evidence="4">The sequence shown here is derived from an EMBL/GenBank/DDBJ whole genome shotgun (WGS) entry which is preliminary data.</text>
</comment>
<dbReference type="NCBIfam" id="NF004284">
    <property type="entry name" value="PRK05693.1"/>
    <property type="match status" value="1"/>
</dbReference>
<proteinExistence type="inferred from homology"/>
<dbReference type="InterPro" id="IPR036291">
    <property type="entry name" value="NAD(P)-bd_dom_sf"/>
</dbReference>
<evidence type="ECO:0000256" key="1">
    <source>
        <dbReference type="ARBA" id="ARBA00006484"/>
    </source>
</evidence>
<accession>A0ABW3HIF6</accession>
<dbReference type="RefSeq" id="WP_379071140.1">
    <property type="nucleotide sequence ID" value="NZ_JBHTIT010000001.1"/>
</dbReference>
<gene>
    <name evidence="4" type="ORF">ACFQ0F_08490</name>
</gene>
<dbReference type="PANTHER" id="PTHR44169:SF6">
    <property type="entry name" value="NADPH-DEPENDENT 1-ACYLDIHYDROXYACETONE PHOSPHATE REDUCTASE"/>
    <property type="match status" value="1"/>
</dbReference>
<evidence type="ECO:0000256" key="3">
    <source>
        <dbReference type="RuleBase" id="RU000363"/>
    </source>
</evidence>